<organism evidence="9 10">
    <name type="scientific">Orchesella dallaii</name>
    <dbReference type="NCBI Taxonomy" id="48710"/>
    <lineage>
        <taxon>Eukaryota</taxon>
        <taxon>Metazoa</taxon>
        <taxon>Ecdysozoa</taxon>
        <taxon>Arthropoda</taxon>
        <taxon>Hexapoda</taxon>
        <taxon>Collembola</taxon>
        <taxon>Entomobryomorpha</taxon>
        <taxon>Entomobryoidea</taxon>
        <taxon>Orchesellidae</taxon>
        <taxon>Orchesellinae</taxon>
        <taxon>Orchesella</taxon>
    </lineage>
</organism>
<comment type="subcellular location">
    <subcellularLocation>
        <location evidence="1">Cytoplasm</location>
        <location evidence="1">Cytoskeleton</location>
    </subcellularLocation>
</comment>
<evidence type="ECO:0000256" key="8">
    <source>
        <dbReference type="ARBA" id="ARBA00041958"/>
    </source>
</evidence>
<dbReference type="Gene3D" id="1.25.40.10">
    <property type="entry name" value="Tetratricopeptide repeat domain"/>
    <property type="match status" value="1"/>
</dbReference>
<keyword evidence="5" id="KW-0802">TPR repeat</keyword>
<name>A0ABP1QDE9_9HEXA</name>
<dbReference type="Proteomes" id="UP001642540">
    <property type="component" value="Unassembled WGS sequence"/>
</dbReference>
<dbReference type="EMBL" id="CAXLJM020000028">
    <property type="protein sequence ID" value="CAL8097034.1"/>
    <property type="molecule type" value="Genomic_DNA"/>
</dbReference>
<sequence length="345" mass="40068">MRKFFSNVFAWRKQITQLYAKHNCQNIQKAVTWVAVGRSLRAKPPAALFVRTCLCASLLPFPVVKAWSVWNKKEDSDDEAIEKFAKTLRLKGKKDQQLIQDLFMADFMYKSEGPLVYKDIAILLQKYIDNNEPEIQWRFARMLYEFSKKAASTEEKADLLERAFELVTNALEIDEGNFAVHKWKAILLNEKSVLIGLKEQIIQSVNVKKYITRAIELNPNDATCHYMLGNWCFSVAEVPWYQKKVAATLFATPPESTFTEALEHFLKAEKLNPGFYSMNHLMLAKTFIHLNELNKAAKYLNYLETRKVMTDEDFKAKKEAMVLISKYYRSRTHFDEVLASMEEVA</sequence>
<dbReference type="InterPro" id="IPR011990">
    <property type="entry name" value="TPR-like_helical_dom_sf"/>
</dbReference>
<evidence type="ECO:0000256" key="6">
    <source>
        <dbReference type="ARBA" id="ARBA00023212"/>
    </source>
</evidence>
<evidence type="ECO:0000256" key="7">
    <source>
        <dbReference type="ARBA" id="ARBA00039966"/>
    </source>
</evidence>
<evidence type="ECO:0000256" key="3">
    <source>
        <dbReference type="ARBA" id="ARBA00022490"/>
    </source>
</evidence>
<evidence type="ECO:0000313" key="10">
    <source>
        <dbReference type="Proteomes" id="UP001642540"/>
    </source>
</evidence>
<keyword evidence="4" id="KW-0677">Repeat</keyword>
<evidence type="ECO:0000256" key="5">
    <source>
        <dbReference type="ARBA" id="ARBA00022803"/>
    </source>
</evidence>
<keyword evidence="6" id="KW-0206">Cytoskeleton</keyword>
<dbReference type="Pfam" id="PF21033">
    <property type="entry name" value="RMD1-3"/>
    <property type="match status" value="1"/>
</dbReference>
<proteinExistence type="predicted"/>
<evidence type="ECO:0000313" key="9">
    <source>
        <dbReference type="EMBL" id="CAL8097034.1"/>
    </source>
</evidence>
<keyword evidence="10" id="KW-1185">Reference proteome</keyword>
<comment type="caution">
    <text evidence="9">The sequence shown here is derived from an EMBL/GenBank/DDBJ whole genome shotgun (WGS) entry which is preliminary data.</text>
</comment>
<evidence type="ECO:0000256" key="1">
    <source>
        <dbReference type="ARBA" id="ARBA00004245"/>
    </source>
</evidence>
<gene>
    <name evidence="9" type="ORF">ODALV1_LOCUS9525</name>
</gene>
<accession>A0ABP1QDE9</accession>
<protein>
    <recommendedName>
        <fullName evidence="7">Regulator of microtubule dynamics protein 1</fullName>
    </recommendedName>
    <alternativeName>
        <fullName evidence="8">Protein FAM82B</fullName>
    </alternativeName>
</protein>
<dbReference type="InterPro" id="IPR049039">
    <property type="entry name" value="RMD1-3_a_helical_rpt"/>
</dbReference>
<dbReference type="PANTHER" id="PTHR16056:SF16">
    <property type="entry name" value="REGULATOR OF MICROTUBULE DYNAMICS PROTEIN 1"/>
    <property type="match status" value="1"/>
</dbReference>
<reference evidence="9 10" key="1">
    <citation type="submission" date="2024-08" db="EMBL/GenBank/DDBJ databases">
        <authorList>
            <person name="Cucini C."/>
            <person name="Frati F."/>
        </authorList>
    </citation>
    <scope>NUCLEOTIDE SEQUENCE [LARGE SCALE GENOMIC DNA]</scope>
</reference>
<evidence type="ECO:0000256" key="4">
    <source>
        <dbReference type="ARBA" id="ARBA00022737"/>
    </source>
</evidence>
<keyword evidence="3" id="KW-0963">Cytoplasm</keyword>
<dbReference type="PANTHER" id="PTHR16056">
    <property type="entry name" value="REGULATOR OF MICROTUBULE DYNAMICS PROTEIN"/>
    <property type="match status" value="1"/>
</dbReference>
<comment type="subunit">
    <text evidence="2">Interacts with microtubules.</text>
</comment>
<dbReference type="SUPFAM" id="SSF48452">
    <property type="entry name" value="TPR-like"/>
    <property type="match status" value="1"/>
</dbReference>
<evidence type="ECO:0000256" key="2">
    <source>
        <dbReference type="ARBA" id="ARBA00011375"/>
    </source>
</evidence>